<feature type="compositionally biased region" description="Basic residues" evidence="1">
    <location>
        <begin position="88"/>
        <end position="97"/>
    </location>
</feature>
<sequence>MSNLLHYTTQDLDLHFFLGLLNNSDFSYFIYSQTGTVQNLLEGISTWIDNELEFNTKNSFVSFCTMRQNNGDTHKKNLHSLHKEKGNKGQKGHKRTKNSPNIEKDSQGHSLSIAPFPTRPIVTFLTRNPFVLTFPNTVLHLKQLFWSFSGDISISDSSSSSFWVFWKKFTLFIEINEINENRLKIRNQHQKIHIIVSLFKFLPIIKKKSYSHSKKNSRFYPINGSTLNYYIYIKFNYILNKQSNRNLDCAPQIFNKIH</sequence>
<name>A0A3M7SDH3_BRAPC</name>
<evidence type="ECO:0000256" key="1">
    <source>
        <dbReference type="SAM" id="MobiDB-lite"/>
    </source>
</evidence>
<organism evidence="2 3">
    <name type="scientific">Brachionus plicatilis</name>
    <name type="common">Marine rotifer</name>
    <name type="synonym">Brachionus muelleri</name>
    <dbReference type="NCBI Taxonomy" id="10195"/>
    <lineage>
        <taxon>Eukaryota</taxon>
        <taxon>Metazoa</taxon>
        <taxon>Spiralia</taxon>
        <taxon>Gnathifera</taxon>
        <taxon>Rotifera</taxon>
        <taxon>Eurotatoria</taxon>
        <taxon>Monogononta</taxon>
        <taxon>Pseudotrocha</taxon>
        <taxon>Ploima</taxon>
        <taxon>Brachionidae</taxon>
        <taxon>Brachionus</taxon>
    </lineage>
</organism>
<dbReference type="Proteomes" id="UP000276133">
    <property type="component" value="Unassembled WGS sequence"/>
</dbReference>
<gene>
    <name evidence="2" type="ORF">BpHYR1_046986</name>
</gene>
<feature type="region of interest" description="Disordered" evidence="1">
    <location>
        <begin position="74"/>
        <end position="110"/>
    </location>
</feature>
<keyword evidence="3" id="KW-1185">Reference proteome</keyword>
<comment type="caution">
    <text evidence="2">The sequence shown here is derived from an EMBL/GenBank/DDBJ whole genome shotgun (WGS) entry which is preliminary data.</text>
</comment>
<dbReference type="EMBL" id="REGN01001578">
    <property type="protein sequence ID" value="RNA33789.1"/>
    <property type="molecule type" value="Genomic_DNA"/>
</dbReference>
<reference evidence="2 3" key="1">
    <citation type="journal article" date="2018" name="Sci. Rep.">
        <title>Genomic signatures of local adaptation to the degree of environmental predictability in rotifers.</title>
        <authorList>
            <person name="Franch-Gras L."/>
            <person name="Hahn C."/>
            <person name="Garcia-Roger E.M."/>
            <person name="Carmona M.J."/>
            <person name="Serra M."/>
            <person name="Gomez A."/>
        </authorList>
    </citation>
    <scope>NUCLEOTIDE SEQUENCE [LARGE SCALE GENOMIC DNA]</scope>
    <source>
        <strain evidence="2">HYR1</strain>
    </source>
</reference>
<evidence type="ECO:0000313" key="2">
    <source>
        <dbReference type="EMBL" id="RNA33789.1"/>
    </source>
</evidence>
<proteinExistence type="predicted"/>
<dbReference type="AlphaFoldDB" id="A0A3M7SDH3"/>
<evidence type="ECO:0000313" key="3">
    <source>
        <dbReference type="Proteomes" id="UP000276133"/>
    </source>
</evidence>
<accession>A0A3M7SDH3</accession>
<protein>
    <submittedName>
        <fullName evidence="2">Uncharacterized protein</fullName>
    </submittedName>
</protein>